<dbReference type="AlphaFoldDB" id="A0A0N5BJZ0"/>
<evidence type="ECO:0000313" key="11">
    <source>
        <dbReference type="WBParaSite" id="SPAL_0000625700.1"/>
    </source>
</evidence>
<dbReference type="SMART" id="SM00913">
    <property type="entry name" value="IBN_N"/>
    <property type="match status" value="1"/>
</dbReference>
<dbReference type="Proteomes" id="UP000046392">
    <property type="component" value="Unplaced"/>
</dbReference>
<feature type="compositionally biased region" description="Acidic residues" evidence="8">
    <location>
        <begin position="968"/>
        <end position="990"/>
    </location>
</feature>
<evidence type="ECO:0000256" key="6">
    <source>
        <dbReference type="ARBA" id="ARBA00022927"/>
    </source>
</evidence>
<evidence type="ECO:0000256" key="1">
    <source>
        <dbReference type="ARBA" id="ARBA00004123"/>
    </source>
</evidence>
<keyword evidence="10" id="KW-1185">Reference proteome</keyword>
<keyword evidence="6" id="KW-0653">Protein transport</keyword>
<evidence type="ECO:0000259" key="9">
    <source>
        <dbReference type="PROSITE" id="PS50166"/>
    </source>
</evidence>
<dbReference type="InterPro" id="IPR011989">
    <property type="entry name" value="ARM-like"/>
</dbReference>
<evidence type="ECO:0000256" key="7">
    <source>
        <dbReference type="ARBA" id="ARBA00023242"/>
    </source>
</evidence>
<comment type="similarity">
    <text evidence="3">Belongs to the importin beta family.</text>
</comment>
<dbReference type="Gene3D" id="1.25.10.10">
    <property type="entry name" value="Leucine-rich Repeat Variant"/>
    <property type="match status" value="1"/>
</dbReference>
<dbReference type="Pfam" id="PF03810">
    <property type="entry name" value="IBN_N"/>
    <property type="match status" value="1"/>
</dbReference>
<evidence type="ECO:0000256" key="4">
    <source>
        <dbReference type="ARBA" id="ARBA00022448"/>
    </source>
</evidence>
<dbReference type="SUPFAM" id="SSF48371">
    <property type="entry name" value="ARM repeat"/>
    <property type="match status" value="1"/>
</dbReference>
<dbReference type="InterPro" id="IPR001494">
    <property type="entry name" value="Importin-beta_N"/>
</dbReference>
<comment type="subcellular location">
    <subcellularLocation>
        <location evidence="2">Cytoplasm</location>
    </subcellularLocation>
    <subcellularLocation>
        <location evidence="1">Nucleus</location>
    </subcellularLocation>
</comment>
<accession>A0A0N5BJZ0</accession>
<evidence type="ECO:0000256" key="2">
    <source>
        <dbReference type="ARBA" id="ARBA00004496"/>
    </source>
</evidence>
<evidence type="ECO:0000256" key="3">
    <source>
        <dbReference type="ARBA" id="ARBA00007991"/>
    </source>
</evidence>
<proteinExistence type="inferred from homology"/>
<dbReference type="InterPro" id="IPR058669">
    <property type="entry name" value="TPR_IPO7/11-like"/>
</dbReference>
<dbReference type="InterPro" id="IPR016024">
    <property type="entry name" value="ARM-type_fold"/>
</dbReference>
<protein>
    <submittedName>
        <fullName evidence="11">Importin N-terminal domain-containing protein</fullName>
    </submittedName>
</protein>
<evidence type="ECO:0000256" key="5">
    <source>
        <dbReference type="ARBA" id="ARBA00022490"/>
    </source>
</evidence>
<dbReference type="PANTHER" id="PTHR10997">
    <property type="entry name" value="IMPORTIN-7, 8, 11"/>
    <property type="match status" value="1"/>
</dbReference>
<name>A0A0N5BJZ0_STREA</name>
<keyword evidence="7" id="KW-0539">Nucleus</keyword>
<dbReference type="PROSITE" id="PS50166">
    <property type="entry name" value="IMPORTIN_B_NT"/>
    <property type="match status" value="1"/>
</dbReference>
<keyword evidence="4" id="KW-0813">Transport</keyword>
<dbReference type="GO" id="GO:0031267">
    <property type="term" value="F:small GTPase binding"/>
    <property type="evidence" value="ECO:0007669"/>
    <property type="project" value="InterPro"/>
</dbReference>
<evidence type="ECO:0000313" key="10">
    <source>
        <dbReference type="Proteomes" id="UP000046392"/>
    </source>
</evidence>
<sequence length="1127" mass="128478">MTDVLETFIPIEQVSGRSGVYGTLAGTAISKAMTKKYPDHTWTYVDYIKAFDSILLSRYRRILKHLNIDKKICGFLINCHIIGTLQLVKMERVKIIEALKATTNSEHQKEANQYLTEIEGMTGFAQVILEILVSDTEEIVTRQAAAIFFKNFVYRAWNTDGSEEENTITIPDADKDVIRQHIIDCIVKSPSALQVQLLSASQTLIRSDYPDKWPQFYPTIVALLQTTTGENWNAGLNLLYRMAKVYEYRRGKDKAPMIEVMSNVFPYLYDRVCLLLSDLSQESVFIQKLVLKIFYRIVQCFIPKDFLKTESLLQWIKLCVQVLETATPPELESLDSEDKASSIWWKHKKWAAKIVSRFFEKYGVVNTVEAEHEAIAAAFNEHLTIPCIEQMLKLCLHKANGGYVSDQVIYYALSHIATGIAHSKTWKAVKPHLFEITEKLMFPLLKHTEEDEELWEDDPAEYIQLKYNYFDEIHDPSTASVLVIQAAAKRKDILPSFLTFLLNTINNSQNPTDIDGSLHMIGELATSLVKNKKFKGEVEKLIETQFTSRLSSEIRFLRARACWCIKQYSECSYRTPKYLNKVLEGLFIRLTQDSELPVKVEAAIAIQSLIENQPNVAELLKPRVKDILTEVLRLVAETEVEELTPVMEDLIETFMDDMIPIAHHIVNELAALFTRLIESSNTDPENDRTITIMGVLSTMVTILSLIEDRPEVITIVEPTVHATVSAIFKSYASDFYEEAFSMVQSCIATKASPAMWSVFDDIIDTMETDASTFYEIMPVLHTYLCSSSEGFLAQPDRLQKVLALCEKVLKDLDYGEDNQLHAAKFLECIIVECGNSILEIHPNICQLVLERLQHDIDPPHEELKPRCLLVLIAAFYVNSEGFLSYVNNLEPHKQGTLEYIYFELLKNVKSIEGYHDRKLAILALLMALQLPQNIRPKCIDENGGHITSVLIELFDEYQKCMKGQFDSESGDSDVEQSGDESELDDDEDEVDEFTLEFERRKSVRKAKIMENGGVDPGSDFDSDEDAGEFNGYIEETEVDAFNNKLDLDENLNIYTRFLDVFQNLQTTDAALFQKMTQIEAPKAVDLEKLVNHCQTVKLQIQSKNVEASGGFNFDPNTSCQRNFNFSQ</sequence>
<dbReference type="GO" id="GO:0005829">
    <property type="term" value="C:cytosol"/>
    <property type="evidence" value="ECO:0007669"/>
    <property type="project" value="TreeGrafter"/>
</dbReference>
<dbReference type="GO" id="GO:0006606">
    <property type="term" value="P:protein import into nucleus"/>
    <property type="evidence" value="ECO:0007669"/>
    <property type="project" value="TreeGrafter"/>
</dbReference>
<dbReference type="Pfam" id="PF25758">
    <property type="entry name" value="TPR_IPO11"/>
    <property type="match status" value="1"/>
</dbReference>
<dbReference type="STRING" id="174720.A0A0N5BJZ0"/>
<keyword evidence="5" id="KW-0963">Cytoplasm</keyword>
<dbReference type="PANTHER" id="PTHR10997:SF18">
    <property type="entry name" value="D-IMPORTIN 7_RANBP7"/>
    <property type="match status" value="1"/>
</dbReference>
<dbReference type="WBParaSite" id="SPAL_0000625700.1">
    <property type="protein sequence ID" value="SPAL_0000625700.1"/>
    <property type="gene ID" value="SPAL_0000625700"/>
</dbReference>
<reference evidence="11" key="1">
    <citation type="submission" date="2017-02" db="UniProtKB">
        <authorList>
            <consortium name="WormBaseParasite"/>
        </authorList>
    </citation>
    <scope>IDENTIFICATION</scope>
</reference>
<evidence type="ECO:0000256" key="8">
    <source>
        <dbReference type="SAM" id="MobiDB-lite"/>
    </source>
</evidence>
<organism evidence="10 11">
    <name type="scientific">Strongyloides papillosus</name>
    <name type="common">Intestinal threadworm</name>
    <dbReference type="NCBI Taxonomy" id="174720"/>
    <lineage>
        <taxon>Eukaryota</taxon>
        <taxon>Metazoa</taxon>
        <taxon>Ecdysozoa</taxon>
        <taxon>Nematoda</taxon>
        <taxon>Chromadorea</taxon>
        <taxon>Rhabditida</taxon>
        <taxon>Tylenchina</taxon>
        <taxon>Panagrolaimomorpha</taxon>
        <taxon>Strongyloidoidea</taxon>
        <taxon>Strongyloididae</taxon>
        <taxon>Strongyloides</taxon>
    </lineage>
</organism>
<feature type="domain" description="Importin N-terminal" evidence="9">
    <location>
        <begin position="111"/>
        <end position="188"/>
    </location>
</feature>
<dbReference type="GO" id="GO:0005635">
    <property type="term" value="C:nuclear envelope"/>
    <property type="evidence" value="ECO:0007669"/>
    <property type="project" value="TreeGrafter"/>
</dbReference>
<feature type="region of interest" description="Disordered" evidence="8">
    <location>
        <begin position="965"/>
        <end position="990"/>
    </location>
</feature>